<dbReference type="Gene3D" id="3.20.20.80">
    <property type="entry name" value="Glycosidases"/>
    <property type="match status" value="1"/>
</dbReference>
<dbReference type="SUPFAM" id="SSF51445">
    <property type="entry name" value="(Trans)glycosidases"/>
    <property type="match status" value="1"/>
</dbReference>
<dbReference type="Proteomes" id="UP001153636">
    <property type="component" value="Chromosome 13"/>
</dbReference>
<reference evidence="6" key="1">
    <citation type="submission" date="2022-01" db="EMBL/GenBank/DDBJ databases">
        <authorList>
            <person name="King R."/>
        </authorList>
    </citation>
    <scope>NUCLEOTIDE SEQUENCE</scope>
</reference>
<gene>
    <name evidence="6" type="ORF">PSYICH_LOCUS4007</name>
</gene>
<sequence>MWFVSHVFVVLVFIQTSCAVPPHHYPHPHHPLPHHPLPHHPIPHQPELPQCNGIFPQHFSFGVASGAYEHEGAWNIDGKGENIWDRWVHQNPGVIMDGTNGDETADAYHHLDEDVEILNNLTVRHYSFTLSWARLIPLGCGEVNKAAVRHYQRLLYLLKENRIEPIVTLYNGDLPQALEDQGGFLSDNFVSWYTEYAKIVFECFGSNVKYWITFNDPTTQCHEGYGVGTFPPGISNNPGVNEYICGHNILKAHASVYHLYDDSYRQTQKGKISIELLGRWHEPATDCQTDIEAAERRMQFEIGWFAHPIYIGDYPQVMIDRIGEMSELQGLCESRLPVFTRKEIEWIKDTHDFFGLLYYFGFTVRAIEDDSCVSPSYDSDTGAEIIQRIEGDDTYGIRKLIVWIKNQYCNPSIFILGNGYVTGNRTLEDDDRIEYIKKILIHIRAAQTNDDARVYGYTYGTFIDGFIRAYGHTFRLGLYDVEFDCPTKPRTARKSVEYFQHVCKYGCIDNPCPPRHHHEYFGEHVIY</sequence>
<evidence type="ECO:0000256" key="2">
    <source>
        <dbReference type="ARBA" id="ARBA00022801"/>
    </source>
</evidence>
<dbReference type="EMBL" id="OV651825">
    <property type="protein sequence ID" value="CAH1102472.1"/>
    <property type="molecule type" value="Genomic_DNA"/>
</dbReference>
<keyword evidence="3" id="KW-0326">Glycosidase</keyword>
<dbReference type="InterPro" id="IPR001360">
    <property type="entry name" value="Glyco_hydro_1"/>
</dbReference>
<comment type="similarity">
    <text evidence="1 4">Belongs to the glycosyl hydrolase 1 family.</text>
</comment>
<dbReference type="InterPro" id="IPR017853">
    <property type="entry name" value="GH"/>
</dbReference>
<dbReference type="OrthoDB" id="6737095at2759"/>
<name>A0A9P0GAF9_9CUCU</name>
<evidence type="ECO:0000256" key="3">
    <source>
        <dbReference type="ARBA" id="ARBA00023295"/>
    </source>
</evidence>
<protein>
    <submittedName>
        <fullName evidence="6">Uncharacterized protein</fullName>
    </submittedName>
</protein>
<dbReference type="GO" id="GO:0005975">
    <property type="term" value="P:carbohydrate metabolic process"/>
    <property type="evidence" value="ECO:0007669"/>
    <property type="project" value="InterPro"/>
</dbReference>
<dbReference type="Pfam" id="PF00232">
    <property type="entry name" value="Glyco_hydro_1"/>
    <property type="match status" value="1"/>
</dbReference>
<evidence type="ECO:0000256" key="1">
    <source>
        <dbReference type="ARBA" id="ARBA00010838"/>
    </source>
</evidence>
<evidence type="ECO:0000256" key="5">
    <source>
        <dbReference type="SAM" id="SignalP"/>
    </source>
</evidence>
<feature type="chain" id="PRO_5040124421" evidence="5">
    <location>
        <begin position="20"/>
        <end position="527"/>
    </location>
</feature>
<dbReference type="PANTHER" id="PTHR10353">
    <property type="entry name" value="GLYCOSYL HYDROLASE"/>
    <property type="match status" value="1"/>
</dbReference>
<evidence type="ECO:0000313" key="6">
    <source>
        <dbReference type="EMBL" id="CAH1102472.1"/>
    </source>
</evidence>
<keyword evidence="7" id="KW-1185">Reference proteome</keyword>
<proteinExistence type="inferred from homology"/>
<keyword evidence="5" id="KW-0732">Signal</keyword>
<dbReference type="AlphaFoldDB" id="A0A9P0GAF9"/>
<evidence type="ECO:0000313" key="7">
    <source>
        <dbReference type="Proteomes" id="UP001153636"/>
    </source>
</evidence>
<dbReference type="PANTHER" id="PTHR10353:SF36">
    <property type="entry name" value="LP05116P"/>
    <property type="match status" value="1"/>
</dbReference>
<dbReference type="GO" id="GO:0008422">
    <property type="term" value="F:beta-glucosidase activity"/>
    <property type="evidence" value="ECO:0007669"/>
    <property type="project" value="TreeGrafter"/>
</dbReference>
<accession>A0A9P0GAF9</accession>
<feature type="signal peptide" evidence="5">
    <location>
        <begin position="1"/>
        <end position="19"/>
    </location>
</feature>
<evidence type="ECO:0000256" key="4">
    <source>
        <dbReference type="RuleBase" id="RU003690"/>
    </source>
</evidence>
<organism evidence="6 7">
    <name type="scientific">Psylliodes chrysocephalus</name>
    <dbReference type="NCBI Taxonomy" id="3402493"/>
    <lineage>
        <taxon>Eukaryota</taxon>
        <taxon>Metazoa</taxon>
        <taxon>Ecdysozoa</taxon>
        <taxon>Arthropoda</taxon>
        <taxon>Hexapoda</taxon>
        <taxon>Insecta</taxon>
        <taxon>Pterygota</taxon>
        <taxon>Neoptera</taxon>
        <taxon>Endopterygota</taxon>
        <taxon>Coleoptera</taxon>
        <taxon>Polyphaga</taxon>
        <taxon>Cucujiformia</taxon>
        <taxon>Chrysomeloidea</taxon>
        <taxon>Chrysomelidae</taxon>
        <taxon>Galerucinae</taxon>
        <taxon>Alticini</taxon>
        <taxon>Psylliodes</taxon>
    </lineage>
</organism>
<keyword evidence="2" id="KW-0378">Hydrolase</keyword>